<comment type="caution">
    <text evidence="3">The sequence shown here is derived from an EMBL/GenBank/DDBJ whole genome shotgun (WGS) entry which is preliminary data.</text>
</comment>
<keyword evidence="2" id="KW-0732">Signal</keyword>
<evidence type="ECO:0000313" key="4">
    <source>
        <dbReference type="Proteomes" id="UP001151752"/>
    </source>
</evidence>
<accession>A0A9Q0VZ17</accession>
<feature type="chain" id="PRO_5040468198" evidence="2">
    <location>
        <begin position="26"/>
        <end position="142"/>
    </location>
</feature>
<dbReference type="AlphaFoldDB" id="A0A9Q0VZ17"/>
<gene>
    <name evidence="3" type="ORF">OIU74_026609</name>
</gene>
<protein>
    <submittedName>
        <fullName evidence="3">Uncharacterized protein</fullName>
    </submittedName>
</protein>
<reference evidence="3" key="1">
    <citation type="submission" date="2022-11" db="EMBL/GenBank/DDBJ databases">
        <authorList>
            <person name="Hyden B.L."/>
            <person name="Feng K."/>
            <person name="Yates T."/>
            <person name="Jawdy S."/>
            <person name="Smart L.B."/>
            <person name="Muchero W."/>
        </authorList>
    </citation>
    <scope>NUCLEOTIDE SEQUENCE</scope>
    <source>
        <tissue evidence="3">Shoot tip</tissue>
    </source>
</reference>
<dbReference type="Proteomes" id="UP001151752">
    <property type="component" value="Chromosome 13"/>
</dbReference>
<sequence length="142" mass="15779">MNKISKLIVFMLLHGLMILSPPTGGTHMVQAYDPADRPAALETTSSRNRNFPRILKVAYPLEKLKGIKIMLALDSDRQSGTVKIASTKHFSAEVNVEPQRIGRPNPPSPKPNLFHHYGAPPAHRGRKFPPPPPLSLYCRSCH</sequence>
<organism evidence="3 4">
    <name type="scientific">Salix koriyanagi</name>
    <dbReference type="NCBI Taxonomy" id="2511006"/>
    <lineage>
        <taxon>Eukaryota</taxon>
        <taxon>Viridiplantae</taxon>
        <taxon>Streptophyta</taxon>
        <taxon>Embryophyta</taxon>
        <taxon>Tracheophyta</taxon>
        <taxon>Spermatophyta</taxon>
        <taxon>Magnoliopsida</taxon>
        <taxon>eudicotyledons</taxon>
        <taxon>Gunneridae</taxon>
        <taxon>Pentapetalae</taxon>
        <taxon>rosids</taxon>
        <taxon>fabids</taxon>
        <taxon>Malpighiales</taxon>
        <taxon>Salicaceae</taxon>
        <taxon>Saliceae</taxon>
        <taxon>Salix</taxon>
    </lineage>
</organism>
<evidence type="ECO:0000256" key="2">
    <source>
        <dbReference type="SAM" id="SignalP"/>
    </source>
</evidence>
<feature type="signal peptide" evidence="2">
    <location>
        <begin position="1"/>
        <end position="25"/>
    </location>
</feature>
<evidence type="ECO:0000313" key="3">
    <source>
        <dbReference type="EMBL" id="KAJ6757387.1"/>
    </source>
</evidence>
<name>A0A9Q0VZ17_9ROSI</name>
<dbReference type="EMBL" id="JAPFFM010000007">
    <property type="protein sequence ID" value="KAJ6757387.1"/>
    <property type="molecule type" value="Genomic_DNA"/>
</dbReference>
<evidence type="ECO:0000256" key="1">
    <source>
        <dbReference type="SAM" id="MobiDB-lite"/>
    </source>
</evidence>
<keyword evidence="4" id="KW-1185">Reference proteome</keyword>
<proteinExistence type="predicted"/>
<feature type="region of interest" description="Disordered" evidence="1">
    <location>
        <begin position="93"/>
        <end position="131"/>
    </location>
</feature>
<reference evidence="3" key="2">
    <citation type="journal article" date="2023" name="Int. J. Mol. Sci.">
        <title>De Novo Assembly and Annotation of 11 Diverse Shrub Willow (Salix) Genomes Reveals Novel Gene Organization in Sex-Linked Regions.</title>
        <authorList>
            <person name="Hyden B."/>
            <person name="Feng K."/>
            <person name="Yates T.B."/>
            <person name="Jawdy S."/>
            <person name="Cereghino C."/>
            <person name="Smart L.B."/>
            <person name="Muchero W."/>
        </authorList>
    </citation>
    <scope>NUCLEOTIDE SEQUENCE</scope>
    <source>
        <tissue evidence="3">Shoot tip</tissue>
    </source>
</reference>